<dbReference type="GO" id="GO:0000166">
    <property type="term" value="F:nucleotide binding"/>
    <property type="evidence" value="ECO:0007669"/>
    <property type="project" value="UniProtKB-KW"/>
</dbReference>
<dbReference type="CDD" id="cd00754">
    <property type="entry name" value="Ubl_MoaD"/>
    <property type="match status" value="1"/>
</dbReference>
<comment type="caution">
    <text evidence="4">The sequence shown here is derived from an EMBL/GenBank/DDBJ whole genome shotgun (WGS) entry which is preliminary data.</text>
</comment>
<reference evidence="4" key="1">
    <citation type="submission" date="2020-10" db="EMBL/GenBank/DDBJ databases">
        <title>Connecting structure to function with the recovery of over 1000 high-quality activated sludge metagenome-assembled genomes encoding full-length rRNA genes using long-read sequencing.</title>
        <authorList>
            <person name="Singleton C.M."/>
            <person name="Petriglieri F."/>
            <person name="Kristensen J.M."/>
            <person name="Kirkegaard R.H."/>
            <person name="Michaelsen T.Y."/>
            <person name="Andersen M.H."/>
            <person name="Karst S.M."/>
            <person name="Dueholm M.S."/>
            <person name="Nielsen P.H."/>
            <person name="Albertsen M."/>
        </authorList>
    </citation>
    <scope>NUCLEOTIDE SEQUENCE</scope>
    <source>
        <strain evidence="4">Bjer_18-Q3-R1-45_BAT3C.347</strain>
    </source>
</reference>
<evidence type="ECO:0000256" key="3">
    <source>
        <dbReference type="ARBA" id="ARBA00024247"/>
    </source>
</evidence>
<evidence type="ECO:0000313" key="4">
    <source>
        <dbReference type="EMBL" id="MBK6974886.1"/>
    </source>
</evidence>
<accession>A0A9D7E710</accession>
<name>A0A9D7E710_9PROT</name>
<dbReference type="InterPro" id="IPR016155">
    <property type="entry name" value="Mopterin_synth/thiamin_S_b"/>
</dbReference>
<proteinExistence type="inferred from homology"/>
<comment type="similarity">
    <text evidence="2">Belongs to the MoaD family.</text>
</comment>
<evidence type="ECO:0000256" key="2">
    <source>
        <dbReference type="ARBA" id="ARBA00024200"/>
    </source>
</evidence>
<dbReference type="InterPro" id="IPR012675">
    <property type="entry name" value="Beta-grasp_dom_sf"/>
</dbReference>
<dbReference type="Gene3D" id="3.10.20.30">
    <property type="match status" value="1"/>
</dbReference>
<evidence type="ECO:0000313" key="5">
    <source>
        <dbReference type="Proteomes" id="UP000807785"/>
    </source>
</evidence>
<dbReference type="EMBL" id="JADJEV010000005">
    <property type="protein sequence ID" value="MBK6974886.1"/>
    <property type="molecule type" value="Genomic_DNA"/>
</dbReference>
<dbReference type="PANTHER" id="PTHR33359">
    <property type="entry name" value="MOLYBDOPTERIN SYNTHASE SULFUR CARRIER SUBUNIT"/>
    <property type="match status" value="1"/>
</dbReference>
<evidence type="ECO:0000256" key="1">
    <source>
        <dbReference type="ARBA" id="ARBA00022741"/>
    </source>
</evidence>
<dbReference type="AlphaFoldDB" id="A0A9D7E710"/>
<dbReference type="GO" id="GO:0006777">
    <property type="term" value="P:Mo-molybdopterin cofactor biosynthetic process"/>
    <property type="evidence" value="ECO:0007669"/>
    <property type="project" value="InterPro"/>
</dbReference>
<gene>
    <name evidence="4" type="primary">moaD</name>
    <name evidence="4" type="ORF">IPH26_18805</name>
</gene>
<sequence>MVIRILYFASLRESVGQEAEELVLPEGIDTVGKLRSHIAARGAQWDAFAVGKTLRAAVNQRMAPADTALGEGDEVAFFPPVTGG</sequence>
<dbReference type="SUPFAM" id="SSF54285">
    <property type="entry name" value="MoaD/ThiS"/>
    <property type="match status" value="1"/>
</dbReference>
<keyword evidence="1" id="KW-0547">Nucleotide-binding</keyword>
<dbReference type="InterPro" id="IPR044672">
    <property type="entry name" value="MOCS2A"/>
</dbReference>
<organism evidence="4 5">
    <name type="scientific">Candidatus Methylophosphatis roskildensis</name>
    <dbReference type="NCBI Taxonomy" id="2899263"/>
    <lineage>
        <taxon>Bacteria</taxon>
        <taxon>Pseudomonadati</taxon>
        <taxon>Pseudomonadota</taxon>
        <taxon>Betaproteobacteria</taxon>
        <taxon>Nitrosomonadales</taxon>
        <taxon>Sterolibacteriaceae</taxon>
        <taxon>Candidatus Methylophosphatis</taxon>
    </lineage>
</organism>
<dbReference type="NCBIfam" id="TIGR01682">
    <property type="entry name" value="moaD"/>
    <property type="match status" value="1"/>
</dbReference>
<dbReference type="GO" id="GO:1990133">
    <property type="term" value="C:molybdopterin adenylyltransferase complex"/>
    <property type="evidence" value="ECO:0007669"/>
    <property type="project" value="TreeGrafter"/>
</dbReference>
<dbReference type="InterPro" id="IPR003749">
    <property type="entry name" value="ThiS/MoaD-like"/>
</dbReference>
<dbReference type="PANTHER" id="PTHR33359:SF1">
    <property type="entry name" value="MOLYBDOPTERIN SYNTHASE SULFUR CARRIER SUBUNIT"/>
    <property type="match status" value="1"/>
</dbReference>
<protein>
    <recommendedName>
        <fullName evidence="3">Molybdopterin synthase sulfur carrier subunit</fullName>
    </recommendedName>
</protein>
<dbReference type="Proteomes" id="UP000807785">
    <property type="component" value="Unassembled WGS sequence"/>
</dbReference>
<dbReference type="Pfam" id="PF02597">
    <property type="entry name" value="ThiS"/>
    <property type="match status" value="1"/>
</dbReference>